<keyword evidence="4" id="KW-1185">Reference proteome</keyword>
<dbReference type="Gene3D" id="1.25.40.10">
    <property type="entry name" value="Tetratricopeptide repeat domain"/>
    <property type="match status" value="2"/>
</dbReference>
<organism evidence="3 4">
    <name type="scientific">Metapseudomonas resinovorans NBRC 106553</name>
    <dbReference type="NCBI Taxonomy" id="1245471"/>
    <lineage>
        <taxon>Bacteria</taxon>
        <taxon>Pseudomonadati</taxon>
        <taxon>Pseudomonadota</taxon>
        <taxon>Gammaproteobacteria</taxon>
        <taxon>Pseudomonadales</taxon>
        <taxon>Pseudomonadaceae</taxon>
        <taxon>Metapseudomonas</taxon>
    </lineage>
</organism>
<dbReference type="Proteomes" id="UP000015503">
    <property type="component" value="Chromosome"/>
</dbReference>
<gene>
    <name evidence="3" type="ORF">PCA10_17510</name>
</gene>
<dbReference type="PATRIC" id="fig|1245471.3.peg.1775"/>
<dbReference type="OrthoDB" id="7312176at2"/>
<feature type="domain" description="Bacteriophage N4 adsorption protein A C-terminal" evidence="2">
    <location>
        <begin position="912"/>
        <end position="1049"/>
    </location>
</feature>
<feature type="chain" id="PRO_5004535745" description="Bacteriophage N4 adsorption protein A C-terminal domain-containing protein" evidence="1">
    <location>
        <begin position="25"/>
        <end position="1054"/>
    </location>
</feature>
<proteinExistence type="predicted"/>
<dbReference type="KEGG" id="pre:PCA10_17510"/>
<dbReference type="HOGENOM" id="CLU_299728_0_0_6"/>
<feature type="signal peptide" evidence="1">
    <location>
        <begin position="1"/>
        <end position="24"/>
    </location>
</feature>
<evidence type="ECO:0000256" key="1">
    <source>
        <dbReference type="SAM" id="SignalP"/>
    </source>
</evidence>
<dbReference type="AlphaFoldDB" id="S6APB1"/>
<reference evidence="3 4" key="1">
    <citation type="journal article" date="2013" name="Genome Announc.">
        <title>Complete Genome Sequence of the Carbazole Degrader Pseudomonas resinovorans Strain CA10 (NBRC 106553).</title>
        <authorList>
            <person name="Shintani M."/>
            <person name="Hosoyama A."/>
            <person name="Ohji S."/>
            <person name="Tsuchikane K."/>
            <person name="Takarada H."/>
            <person name="Yamazoe A."/>
            <person name="Fujita N."/>
            <person name="Nojiri H."/>
        </authorList>
    </citation>
    <scope>NUCLEOTIDE SEQUENCE [LARGE SCALE GENOMIC DNA]</scope>
    <source>
        <strain evidence="3 4">NBRC 106553</strain>
    </source>
</reference>
<dbReference type="InterPro" id="IPR011990">
    <property type="entry name" value="TPR-like_helical_dom_sf"/>
</dbReference>
<dbReference type="RefSeq" id="WP_016491685.1">
    <property type="nucleotide sequence ID" value="NC_021499.1"/>
</dbReference>
<evidence type="ECO:0000313" key="3">
    <source>
        <dbReference type="EMBL" id="BAN47483.1"/>
    </source>
</evidence>
<dbReference type="eggNOG" id="COG0457">
    <property type="taxonomic scope" value="Bacteria"/>
</dbReference>
<evidence type="ECO:0000259" key="2">
    <source>
        <dbReference type="Pfam" id="PF13283"/>
    </source>
</evidence>
<sequence>MKPLLVAGLAVLLLGSGLACQAQAADTLSEFQRFRSYPFIDRAYREAGRQNWDEVERLMRHLLERVPNNAEARKLLVEALAKQRRYAEAEQIAAPLGTTQAGQDSLEELRLTWIEQDPPTSTQVERWLEQIEGDQRVRLWQAYSLSLAKYGGAKRALDWLNQLPLRDDGVVLRMARANWAEQLRDWSTTVEQLQPLADSGQLRDEDWRRLANAQVQLLGETGLERLLQRPPSAAEAREVRLAMLDRAVDLGRLDMARRWLASLPEQDRQDPAQRARLWELARQEGDSPLVRELGNQLARPCLETAEWLSRHDPAAAREQLAGCRAEDDPQTWLVLAQRLGASDLMERQRLPEPWDGARRNALVSLWQEQGRTDLALAWLARQPQTPEVLRQRAGLIQASGRDGEAERLWLDYYRRTGDLKALDQASYLSLKAGREAETRRLLDQAYDRHGGRLPAPLLQRLAGLYAKSDAPLDLARIEALAARVDAASRGQLLGRLAEAGQCQAVERLVGEAEDAISLRALGRCAMPARPGEAVVYYQAALAKGDEASRLPLAYALEAAGDPAGAWRIWQGISLAHLDNTARLTAARSALAAGDTEAAECYWQAAESTRADDFALGASIALAAGHPPLALERQRQALAHDPRAEHYYAAAGTAQAAGDSAQSTAWLAEAARLAPDNPRFSADYGMRLAGSDTPDVRRQSIPYLERATRGYPEDYRIGETLAWRYDEVEDSASARRELRRVIDVEQDLVDGDDEYGSLEARRYRQRRAHDVLSRRDNLTLASTWSPAGTATNDSFRQDGRVDERRRAQSQNVQLAMWDHALGDEPTRAGKSLSVYGRALLGGDGRNRYGRSLGAGLGLRLKPIGTQNLNLYSEIYTQSQLRDDDFSGFSLGQWLNPGEVWDALDDHVRDGRTTTDLLLRATASFFDQDQYRNDWRVDESEWNERFLYLDAAWWTRAGDHAWLSRYQQGRAYKLPVDSPQTLMPYGFLEFSAQDPSNDWRQDWRTGVGLRWQYWYGDDRYNAYRAHVTVRTEYQWGLGGNLYEQAEGVLVGVEVNF</sequence>
<dbReference type="STRING" id="1245471.PCA10_17510"/>
<dbReference type="PROSITE" id="PS51257">
    <property type="entry name" value="PROKAR_LIPOPROTEIN"/>
    <property type="match status" value="1"/>
</dbReference>
<accession>S6APB1</accession>
<name>S6APB1_METRE</name>
<evidence type="ECO:0000313" key="4">
    <source>
        <dbReference type="Proteomes" id="UP000015503"/>
    </source>
</evidence>
<keyword evidence="1" id="KW-0732">Signal</keyword>
<protein>
    <recommendedName>
        <fullName evidence="2">Bacteriophage N4 adsorption protein A C-terminal domain-containing protein</fullName>
    </recommendedName>
</protein>
<dbReference type="SUPFAM" id="SSF48452">
    <property type="entry name" value="TPR-like"/>
    <property type="match status" value="1"/>
</dbReference>
<dbReference type="EMBL" id="AP013068">
    <property type="protein sequence ID" value="BAN47483.1"/>
    <property type="molecule type" value="Genomic_DNA"/>
</dbReference>
<dbReference type="Pfam" id="PF13283">
    <property type="entry name" value="NfrA_C"/>
    <property type="match status" value="1"/>
</dbReference>
<dbReference type="InterPro" id="IPR025137">
    <property type="entry name" value="NfrA_C"/>
</dbReference>